<accession>A0ABS3BD75</accession>
<protein>
    <submittedName>
        <fullName evidence="1">YdbH domain-containing protein</fullName>
    </submittedName>
</protein>
<dbReference type="InterPro" id="IPR021730">
    <property type="entry name" value="YdbH"/>
</dbReference>
<comment type="caution">
    <text evidence="1">The sequence shown here is derived from an EMBL/GenBank/DDBJ whole genome shotgun (WGS) entry which is preliminary data.</text>
</comment>
<evidence type="ECO:0000313" key="1">
    <source>
        <dbReference type="EMBL" id="MBN7769541.1"/>
    </source>
</evidence>
<dbReference type="Proteomes" id="UP000664344">
    <property type="component" value="Unassembled WGS sequence"/>
</dbReference>
<dbReference type="EMBL" id="JAFKDB010000008">
    <property type="protein sequence ID" value="MBN7769541.1"/>
    <property type="molecule type" value="Genomic_DNA"/>
</dbReference>
<keyword evidence="2" id="KW-1185">Reference proteome</keyword>
<reference evidence="1 2" key="1">
    <citation type="submission" date="2021-02" db="EMBL/GenBank/DDBJ databases">
        <title>PHA producing bacteria isolated from coastal sediment in Guangdong, Shenzhen.</title>
        <authorList>
            <person name="Zheng W."/>
            <person name="Yu S."/>
            <person name="Huang Y."/>
        </authorList>
    </citation>
    <scope>NUCLEOTIDE SEQUENCE [LARGE SCALE GENOMIC DNA]</scope>
    <source>
        <strain evidence="1 2">TN21-5</strain>
    </source>
</reference>
<dbReference type="Pfam" id="PF11739">
    <property type="entry name" value="YdbH-like"/>
    <property type="match status" value="1"/>
</dbReference>
<gene>
    <name evidence="1" type="ORF">JYP53_06460</name>
</gene>
<dbReference type="RefSeq" id="WP_206557022.1">
    <property type="nucleotide sequence ID" value="NZ_JAFKDB010000008.1"/>
</dbReference>
<organism evidence="1 2">
    <name type="scientific">Marinobacter daepoensis</name>
    <dbReference type="NCBI Taxonomy" id="262077"/>
    <lineage>
        <taxon>Bacteria</taxon>
        <taxon>Pseudomonadati</taxon>
        <taxon>Pseudomonadota</taxon>
        <taxon>Gammaproteobacteria</taxon>
        <taxon>Pseudomonadales</taxon>
        <taxon>Marinobacteraceae</taxon>
        <taxon>Marinobacter</taxon>
    </lineage>
</organism>
<sequence>MTLCRPPPMIFVTKVLRSCLWAILLCVMLAQPVYGGGWSFALQQGRMGIDLPDYENDAWKAVGIRAKVVNSIQASSEQLRVTFKPGSHLAIGRVDGPGVELHNVRVNLGGVGLTVELGGSDPLPERTRIDGQLSVDIGELTHPRLIPQRWRFEGMVHGALAGLELNGRLESGAGLALDLSLRNQFDDEVIANLRLSGAAQAAGNVLSATLNDWPELLSLDSGELVLETSLRIQPGAPLTLDARLEFTEVSGIVDRTAVTGLSGRLLLGLEDGEVSAGLRDFWVKEVDSGIGVGPIRLLADYQAEVASPLAGKLALHQATADFLGGRLRIAPRTVDFSAQPWHLPLEVYDLSLERVLQLYPTEGLSGTGRLTGRLPIRVTQSGVEVERGTLFAEAPGGVLTMPADRLRALLGGSDAMALVVQALQNFHYSVLSSTIHYDEKGKLSLGVKLEGENPDYRGGQPVVLNINLEEDIPALLTSLQLSGRVNEAVTERVRERLKQSGQEAVP</sequence>
<name>A0ABS3BD75_9GAMM</name>
<proteinExistence type="predicted"/>
<evidence type="ECO:0000313" key="2">
    <source>
        <dbReference type="Proteomes" id="UP000664344"/>
    </source>
</evidence>